<evidence type="ECO:0000259" key="3">
    <source>
        <dbReference type="PROSITE" id="PS50902"/>
    </source>
</evidence>
<evidence type="ECO:0000256" key="1">
    <source>
        <dbReference type="ARBA" id="ARBA00022630"/>
    </source>
</evidence>
<evidence type="ECO:0000313" key="5">
    <source>
        <dbReference type="Proteomes" id="UP000269923"/>
    </source>
</evidence>
<keyword evidence="2" id="KW-0288">FMN</keyword>
<proteinExistence type="predicted"/>
<dbReference type="EMBL" id="RQYC01000001">
    <property type="protein sequence ID" value="RRD91655.1"/>
    <property type="molecule type" value="Genomic_DNA"/>
</dbReference>
<name>A0A3P2A9I2_9NEIS</name>
<dbReference type="PANTHER" id="PTHR30543:SF21">
    <property type="entry name" value="NAD(P)H-DEPENDENT FMN REDUCTASE LOT6"/>
    <property type="match status" value="1"/>
</dbReference>
<dbReference type="AlphaFoldDB" id="A0A3P2A9I2"/>
<keyword evidence="1" id="KW-0285">Flavoprotein</keyword>
<evidence type="ECO:0000313" key="4">
    <source>
        <dbReference type="EMBL" id="RRD91655.1"/>
    </source>
</evidence>
<dbReference type="InterPro" id="IPR005025">
    <property type="entry name" value="FMN_Rdtase-like_dom"/>
</dbReference>
<dbReference type="OrthoDB" id="9812295at2"/>
<dbReference type="Gene3D" id="3.40.50.360">
    <property type="match status" value="1"/>
</dbReference>
<keyword evidence="5" id="KW-1185">Reference proteome</keyword>
<dbReference type="InterPro" id="IPR008254">
    <property type="entry name" value="Flavodoxin/NO_synth"/>
</dbReference>
<feature type="domain" description="Flavodoxin-like" evidence="3">
    <location>
        <begin position="6"/>
        <end position="165"/>
    </location>
</feature>
<organism evidence="4 5">
    <name type="scientific">Conchiformibius steedae</name>
    <dbReference type="NCBI Taxonomy" id="153493"/>
    <lineage>
        <taxon>Bacteria</taxon>
        <taxon>Pseudomonadati</taxon>
        <taxon>Pseudomonadota</taxon>
        <taxon>Betaproteobacteria</taxon>
        <taxon>Neisseriales</taxon>
        <taxon>Neisseriaceae</taxon>
        <taxon>Conchiformibius</taxon>
    </lineage>
</organism>
<dbReference type="Pfam" id="PF03358">
    <property type="entry name" value="FMN_red"/>
    <property type="match status" value="1"/>
</dbReference>
<dbReference type="Proteomes" id="UP000269923">
    <property type="component" value="Unassembled WGS sequence"/>
</dbReference>
<sequence length="174" mass="18566">MSKIALVVGSLSRQSINRAVAQHLAAQAPAGVSVVEVEIGDLPLYTQDLDKETVPAYERVREQLRDADAVLLVSPEHNRSVPAAVKNLLDVASRPHGQSVWSGKKVAVVTASPGAYGGINAGVHLRQILQAMGANVLVAPEVYLSRANAQSPEDERTAAFLNKFAAAFYAWAQE</sequence>
<dbReference type="InterPro" id="IPR050712">
    <property type="entry name" value="NAD(P)H-dep_reductase"/>
</dbReference>
<dbReference type="SUPFAM" id="SSF52218">
    <property type="entry name" value="Flavoproteins"/>
    <property type="match status" value="1"/>
</dbReference>
<comment type="caution">
    <text evidence="4">The sequence shown here is derived from an EMBL/GenBank/DDBJ whole genome shotgun (WGS) entry which is preliminary data.</text>
</comment>
<dbReference type="GO" id="GO:0016491">
    <property type="term" value="F:oxidoreductase activity"/>
    <property type="evidence" value="ECO:0007669"/>
    <property type="project" value="InterPro"/>
</dbReference>
<reference evidence="4 5" key="1">
    <citation type="submission" date="2018-11" db="EMBL/GenBank/DDBJ databases">
        <title>Genomes From Bacteria Associated with the Canine Oral Cavity: a Test Case for Automated Genome-Based Taxonomic Assignment.</title>
        <authorList>
            <person name="Coil D.A."/>
            <person name="Jospin G."/>
            <person name="Darling A.E."/>
            <person name="Wallis C."/>
            <person name="Davis I.J."/>
            <person name="Harris S."/>
            <person name="Eisen J.A."/>
            <person name="Holcombe L.J."/>
            <person name="O'Flynn C."/>
        </authorList>
    </citation>
    <scope>NUCLEOTIDE SEQUENCE [LARGE SCALE GENOMIC DNA]</scope>
    <source>
        <strain evidence="4 5">COT-280</strain>
    </source>
</reference>
<gene>
    <name evidence="4" type="ORF">EII21_01115</name>
</gene>
<dbReference type="GO" id="GO:0005829">
    <property type="term" value="C:cytosol"/>
    <property type="evidence" value="ECO:0007669"/>
    <property type="project" value="TreeGrafter"/>
</dbReference>
<protein>
    <submittedName>
        <fullName evidence="4">NAD(P)H-dependent oxidoreductase</fullName>
    </submittedName>
</protein>
<dbReference type="InterPro" id="IPR029039">
    <property type="entry name" value="Flavoprotein-like_sf"/>
</dbReference>
<dbReference type="GO" id="GO:0010181">
    <property type="term" value="F:FMN binding"/>
    <property type="evidence" value="ECO:0007669"/>
    <property type="project" value="InterPro"/>
</dbReference>
<accession>A0A3P2A9I2</accession>
<dbReference type="STRING" id="1121352.GCA_000620925_00450"/>
<dbReference type="PROSITE" id="PS50902">
    <property type="entry name" value="FLAVODOXIN_LIKE"/>
    <property type="match status" value="1"/>
</dbReference>
<evidence type="ECO:0000256" key="2">
    <source>
        <dbReference type="ARBA" id="ARBA00022643"/>
    </source>
</evidence>
<dbReference type="RefSeq" id="WP_124793842.1">
    <property type="nucleotide sequence ID" value="NZ_RQYC01000001.1"/>
</dbReference>
<dbReference type="PANTHER" id="PTHR30543">
    <property type="entry name" value="CHROMATE REDUCTASE"/>
    <property type="match status" value="1"/>
</dbReference>